<evidence type="ECO:0000313" key="1">
    <source>
        <dbReference type="EMBL" id="RXN31282.1"/>
    </source>
</evidence>
<dbReference type="Proteomes" id="UP000290572">
    <property type="component" value="Unassembled WGS sequence"/>
</dbReference>
<dbReference type="EMBL" id="QBIY01011483">
    <property type="protein sequence ID" value="RXN31282.1"/>
    <property type="molecule type" value="Genomic_DNA"/>
</dbReference>
<accession>A0A498NHE4</accession>
<gene>
    <name evidence="1" type="ORF">ROHU_017128</name>
</gene>
<name>A0A498NHE4_LABRO</name>
<dbReference type="AlphaFoldDB" id="A0A498NHE4"/>
<keyword evidence="2" id="KW-1185">Reference proteome</keyword>
<protein>
    <submittedName>
        <fullName evidence="1">Uncharacterized protein</fullName>
    </submittedName>
</protein>
<proteinExistence type="predicted"/>
<evidence type="ECO:0000313" key="2">
    <source>
        <dbReference type="Proteomes" id="UP000290572"/>
    </source>
</evidence>
<reference evidence="1 2" key="1">
    <citation type="submission" date="2018-03" db="EMBL/GenBank/DDBJ databases">
        <title>Draft genome sequence of Rohu Carp (Labeo rohita).</title>
        <authorList>
            <person name="Das P."/>
            <person name="Kushwaha B."/>
            <person name="Joshi C.G."/>
            <person name="Kumar D."/>
            <person name="Nagpure N.S."/>
            <person name="Sahoo L."/>
            <person name="Das S.P."/>
            <person name="Bit A."/>
            <person name="Patnaik S."/>
            <person name="Meher P.K."/>
            <person name="Jayasankar P."/>
            <person name="Koringa P.G."/>
            <person name="Patel N.V."/>
            <person name="Hinsu A.T."/>
            <person name="Kumar R."/>
            <person name="Pandey M."/>
            <person name="Agarwal S."/>
            <person name="Srivastava S."/>
            <person name="Singh M."/>
            <person name="Iquebal M.A."/>
            <person name="Jaiswal S."/>
            <person name="Angadi U.B."/>
            <person name="Kumar N."/>
            <person name="Raza M."/>
            <person name="Shah T.M."/>
            <person name="Rai A."/>
            <person name="Jena J.K."/>
        </authorList>
    </citation>
    <scope>NUCLEOTIDE SEQUENCE [LARGE SCALE GENOMIC DNA]</scope>
    <source>
        <strain evidence="1">DASCIFA01</strain>
        <tissue evidence="1">Testis</tissue>
    </source>
</reference>
<comment type="caution">
    <text evidence="1">The sequence shown here is derived from an EMBL/GenBank/DDBJ whole genome shotgun (WGS) entry which is preliminary data.</text>
</comment>
<organism evidence="1 2">
    <name type="scientific">Labeo rohita</name>
    <name type="common">Indian major carp</name>
    <name type="synonym">Cyprinus rohita</name>
    <dbReference type="NCBI Taxonomy" id="84645"/>
    <lineage>
        <taxon>Eukaryota</taxon>
        <taxon>Metazoa</taxon>
        <taxon>Chordata</taxon>
        <taxon>Craniata</taxon>
        <taxon>Vertebrata</taxon>
        <taxon>Euteleostomi</taxon>
        <taxon>Actinopterygii</taxon>
        <taxon>Neopterygii</taxon>
        <taxon>Teleostei</taxon>
        <taxon>Ostariophysi</taxon>
        <taxon>Cypriniformes</taxon>
        <taxon>Cyprinidae</taxon>
        <taxon>Labeoninae</taxon>
        <taxon>Labeonini</taxon>
        <taxon>Labeo</taxon>
    </lineage>
</organism>
<sequence>MDAVDFHFSLPAVRSCLRQASPIPDPLGNPACILVSLHVQEPVTTPNPAVRVSVSSAAADGEFAESPVSAEEVQVTRRDAKLL</sequence>